<evidence type="ECO:0000313" key="2">
    <source>
        <dbReference type="Proteomes" id="UP001060085"/>
    </source>
</evidence>
<organism evidence="1 2">
    <name type="scientific">Catharanthus roseus</name>
    <name type="common">Madagascar periwinkle</name>
    <name type="synonym">Vinca rosea</name>
    <dbReference type="NCBI Taxonomy" id="4058"/>
    <lineage>
        <taxon>Eukaryota</taxon>
        <taxon>Viridiplantae</taxon>
        <taxon>Streptophyta</taxon>
        <taxon>Embryophyta</taxon>
        <taxon>Tracheophyta</taxon>
        <taxon>Spermatophyta</taxon>
        <taxon>Magnoliopsida</taxon>
        <taxon>eudicotyledons</taxon>
        <taxon>Gunneridae</taxon>
        <taxon>Pentapetalae</taxon>
        <taxon>asterids</taxon>
        <taxon>lamiids</taxon>
        <taxon>Gentianales</taxon>
        <taxon>Apocynaceae</taxon>
        <taxon>Rauvolfioideae</taxon>
        <taxon>Vinceae</taxon>
        <taxon>Catharanthinae</taxon>
        <taxon>Catharanthus</taxon>
    </lineage>
</organism>
<evidence type="ECO:0000313" key="1">
    <source>
        <dbReference type="EMBL" id="KAI5666214.1"/>
    </source>
</evidence>
<reference evidence="2" key="1">
    <citation type="journal article" date="2023" name="Nat. Plants">
        <title>Single-cell RNA sequencing provides a high-resolution roadmap for understanding the multicellular compartmentation of specialized metabolism.</title>
        <authorList>
            <person name="Sun S."/>
            <person name="Shen X."/>
            <person name="Li Y."/>
            <person name="Li Y."/>
            <person name="Wang S."/>
            <person name="Li R."/>
            <person name="Zhang H."/>
            <person name="Shen G."/>
            <person name="Guo B."/>
            <person name="Wei J."/>
            <person name="Xu J."/>
            <person name="St-Pierre B."/>
            <person name="Chen S."/>
            <person name="Sun C."/>
        </authorList>
    </citation>
    <scope>NUCLEOTIDE SEQUENCE [LARGE SCALE GENOMIC DNA]</scope>
</reference>
<sequence length="271" mass="30547">MKGEGEKEELFSGWAVDQNEMDTASSSKWLCINITQEQCFEWCKPWNGTLVFKLLGRNISLRFLFQRIAALWKLDHSFVMLDIEDDMGTEPGIALGNLPLSHPYEVEKKGPENSTSRSEVDVVDDSNMAHPRNNQPERQPLKELQQDQIPNDPNQKGLGHKKSGTTKEPQNIETEALSNIPLIWNNATETQAQSLIDNIPIQSKIHKEEPGSLKDHPLMLTNLWNKRLSQKKTEALMGLEVLMIEVSTTTALPVNNAQNHSGLSNQDTIEV</sequence>
<dbReference type="Proteomes" id="UP001060085">
    <property type="component" value="Linkage Group LG04"/>
</dbReference>
<protein>
    <submittedName>
        <fullName evidence="1">Uncharacterized protein</fullName>
    </submittedName>
</protein>
<accession>A0ACC0B031</accession>
<gene>
    <name evidence="1" type="ORF">M9H77_16067</name>
</gene>
<proteinExistence type="predicted"/>
<dbReference type="EMBL" id="CM044704">
    <property type="protein sequence ID" value="KAI5666214.1"/>
    <property type="molecule type" value="Genomic_DNA"/>
</dbReference>
<comment type="caution">
    <text evidence="1">The sequence shown here is derived from an EMBL/GenBank/DDBJ whole genome shotgun (WGS) entry which is preliminary data.</text>
</comment>
<keyword evidence="2" id="KW-1185">Reference proteome</keyword>
<name>A0ACC0B031_CATRO</name>